<keyword evidence="2" id="KW-1185">Reference proteome</keyword>
<dbReference type="AlphaFoldDB" id="A0A0D9NIE1"/>
<dbReference type="Gene3D" id="3.30.450.150">
    <property type="entry name" value="Haem-degrading domain"/>
    <property type="match status" value="1"/>
</dbReference>
<accession>A0A0D9NIE1</accession>
<dbReference type="InterPro" id="IPR038084">
    <property type="entry name" value="PduO/GlcC-like_sf"/>
</dbReference>
<organism evidence="1 2">
    <name type="scientific">Metarhizium anisopliae BRIP 53293</name>
    <dbReference type="NCBI Taxonomy" id="1291518"/>
    <lineage>
        <taxon>Eukaryota</taxon>
        <taxon>Fungi</taxon>
        <taxon>Dikarya</taxon>
        <taxon>Ascomycota</taxon>
        <taxon>Pezizomycotina</taxon>
        <taxon>Sordariomycetes</taxon>
        <taxon>Hypocreomycetidae</taxon>
        <taxon>Hypocreales</taxon>
        <taxon>Clavicipitaceae</taxon>
        <taxon>Metarhizium</taxon>
    </lineage>
</organism>
<dbReference type="InterPro" id="IPR052517">
    <property type="entry name" value="GlcG_carb_metab_protein"/>
</dbReference>
<evidence type="ECO:0008006" key="3">
    <source>
        <dbReference type="Google" id="ProtNLM"/>
    </source>
</evidence>
<dbReference type="STRING" id="1291518.A0A0D9NIE1"/>
<protein>
    <recommendedName>
        <fullName evidence="3">Heme-binding protein</fullName>
    </recommendedName>
</protein>
<dbReference type="InterPro" id="IPR005624">
    <property type="entry name" value="PduO/GlcC-like"/>
</dbReference>
<dbReference type="Pfam" id="PF03928">
    <property type="entry name" value="HbpS-like"/>
    <property type="match status" value="1"/>
</dbReference>
<dbReference type="SUPFAM" id="SSF143744">
    <property type="entry name" value="GlcG-like"/>
    <property type="match status" value="1"/>
</dbReference>
<gene>
    <name evidence="1" type="ORF">H634G_10909</name>
</gene>
<evidence type="ECO:0000313" key="2">
    <source>
        <dbReference type="Proteomes" id="UP000054544"/>
    </source>
</evidence>
<name>A0A0D9NIE1_METAN</name>
<sequence length="170" mass="17663">MALAFATATSTNILQERNIPLNLAPATTHKALQDHNIPLGLALEIAQEAVQACAEKKYSVSAAVVDRGGILRALLRADNAAIHTPGAARRKAYTSASARRTTSDMVRSIQQNPDAAQLVAIDDFLVLAGGVPIQVREETIGAIGVGGAPGGDIDEACAMAALEKVADKLK</sequence>
<dbReference type="PANTHER" id="PTHR34309:SF10">
    <property type="entry name" value="SLR1406 PROTEIN"/>
    <property type="match status" value="1"/>
</dbReference>
<dbReference type="EMBL" id="KE384777">
    <property type="protein sequence ID" value="KJK73802.1"/>
    <property type="molecule type" value="Genomic_DNA"/>
</dbReference>
<evidence type="ECO:0000313" key="1">
    <source>
        <dbReference type="EMBL" id="KJK73802.1"/>
    </source>
</evidence>
<proteinExistence type="predicted"/>
<reference evidence="2" key="1">
    <citation type="journal article" date="2014" name="BMC Genomics">
        <title>The genome sequence of the biocontrol fungus Metarhizium anisopliae and comparative genomics of Metarhizium species.</title>
        <authorList>
            <person name="Pattemore J.A."/>
            <person name="Hane J.K."/>
            <person name="Williams A.H."/>
            <person name="Wilson B.A."/>
            <person name="Stodart B.J."/>
            <person name="Ash G.J."/>
        </authorList>
    </citation>
    <scope>NUCLEOTIDE SEQUENCE [LARGE SCALE GENOMIC DNA]</scope>
    <source>
        <strain evidence="2">BRIP 53293</strain>
    </source>
</reference>
<dbReference type="PANTHER" id="PTHR34309">
    <property type="entry name" value="SLR1406 PROTEIN"/>
    <property type="match status" value="1"/>
</dbReference>
<dbReference type="Proteomes" id="UP000054544">
    <property type="component" value="Unassembled WGS sequence"/>
</dbReference>